<reference evidence="1" key="2">
    <citation type="submission" date="2022-06" db="UniProtKB">
        <authorList>
            <consortium name="EnsemblMetazoa"/>
        </authorList>
    </citation>
    <scope>IDENTIFICATION</scope>
    <source>
        <strain evidence="1">PS312</strain>
    </source>
</reference>
<organism evidence="1 2">
    <name type="scientific">Pristionchus pacificus</name>
    <name type="common">Parasitic nematode worm</name>
    <dbReference type="NCBI Taxonomy" id="54126"/>
    <lineage>
        <taxon>Eukaryota</taxon>
        <taxon>Metazoa</taxon>
        <taxon>Ecdysozoa</taxon>
        <taxon>Nematoda</taxon>
        <taxon>Chromadorea</taxon>
        <taxon>Rhabditida</taxon>
        <taxon>Rhabditina</taxon>
        <taxon>Diplogasteromorpha</taxon>
        <taxon>Diplogasteroidea</taxon>
        <taxon>Neodiplogasteridae</taxon>
        <taxon>Pristionchus</taxon>
    </lineage>
</organism>
<dbReference type="PANTHER" id="PTHR45907:SF16">
    <property type="entry name" value="SERPENTINE RECEPTOR, CLASS J"/>
    <property type="match status" value="1"/>
</dbReference>
<evidence type="ECO:0000313" key="2">
    <source>
        <dbReference type="Proteomes" id="UP000005239"/>
    </source>
</evidence>
<keyword evidence="2" id="KW-1185">Reference proteome</keyword>
<proteinExistence type="predicted"/>
<dbReference type="AlphaFoldDB" id="A0A2A6D2E9"/>
<dbReference type="InterPro" id="IPR019428">
    <property type="entry name" value="7TM_GPCR_serpentine_rcpt_Str"/>
</dbReference>
<dbReference type="OrthoDB" id="5783895at2759"/>
<dbReference type="Pfam" id="PF10326">
    <property type="entry name" value="7TM_GPCR_Str"/>
    <property type="match status" value="1"/>
</dbReference>
<dbReference type="EnsemblMetazoa" id="PPA42345.1">
    <property type="protein sequence ID" value="PPA42345.1"/>
    <property type="gene ID" value="WBGene00280714"/>
</dbReference>
<accession>A0A2A6D2E9</accession>
<dbReference type="Gene3D" id="1.20.1070.10">
    <property type="entry name" value="Rhodopsin 7-helix transmembrane proteins"/>
    <property type="match status" value="1"/>
</dbReference>
<dbReference type="Proteomes" id="UP000005239">
    <property type="component" value="Unassembled WGS sequence"/>
</dbReference>
<accession>A0A8R1Z473</accession>
<name>A0A2A6D2E9_PRIPA</name>
<reference evidence="2" key="1">
    <citation type="journal article" date="2008" name="Nat. Genet.">
        <title>The Pristionchus pacificus genome provides a unique perspective on nematode lifestyle and parasitism.</title>
        <authorList>
            <person name="Dieterich C."/>
            <person name="Clifton S.W."/>
            <person name="Schuster L.N."/>
            <person name="Chinwalla A."/>
            <person name="Delehaunty K."/>
            <person name="Dinkelacker I."/>
            <person name="Fulton L."/>
            <person name="Fulton R."/>
            <person name="Godfrey J."/>
            <person name="Minx P."/>
            <person name="Mitreva M."/>
            <person name="Roeseler W."/>
            <person name="Tian H."/>
            <person name="Witte H."/>
            <person name="Yang S.P."/>
            <person name="Wilson R.K."/>
            <person name="Sommer R.J."/>
        </authorList>
    </citation>
    <scope>NUCLEOTIDE SEQUENCE [LARGE SCALE GENOMIC DNA]</scope>
    <source>
        <strain evidence="2">PS312</strain>
    </source>
</reference>
<dbReference type="SUPFAM" id="SSF81321">
    <property type="entry name" value="Family A G protein-coupled receptor-like"/>
    <property type="match status" value="1"/>
</dbReference>
<dbReference type="InterPro" id="IPR019423">
    <property type="entry name" value="7TM_GPCR_serpentine_rcpt_Srj"/>
</dbReference>
<gene>
    <name evidence="1" type="primary">WBGene00280714</name>
</gene>
<dbReference type="PANTHER" id="PTHR45907">
    <property type="entry name" value="SERPENTINE RECEPTOR, CLASS J"/>
    <property type="match status" value="1"/>
</dbReference>
<protein>
    <submittedName>
        <fullName evidence="1">Srj-4</fullName>
    </submittedName>
</protein>
<sequence>MTPFTQQVYVDPLLNIVAYVFQIVVAILAYVFNCILILIVIRSRNKEIGRYSILIVFFALSDIYYNTVHFVVFPVIEYFHYRNGNHTQVPESYGNAFLIRGHGLYPDRLGIGLYAGSYGHTFPILIYHFLYRLIVIKYPQHLQYFKMFLLAMFSATAISHVYWFSIFYVLFHPDQEVLDALTPVFNGTITLPVNHTMDTAEKYSQALYWRGETFESPRWRNLIGAAMISYSLVSAYGTICYSILRIRKHLKVYVKSAKTVRLHRELLRCLVYQSFLPVLTSYFPAAAAVLFPVLGVSISAISIISPPICAVHPLFDPILLIFTITEYRRAFFALVSVREITLLTKHRNVSVSPAVSIG</sequence>
<evidence type="ECO:0000313" key="1">
    <source>
        <dbReference type="EnsemblMetazoa" id="PPA42345.1"/>
    </source>
</evidence>